<accession>A0AAD6Q713</accession>
<dbReference type="PANTHER" id="PTHR33973:SF4">
    <property type="entry name" value="OS07G0153300 PROTEIN"/>
    <property type="match status" value="1"/>
</dbReference>
<proteinExistence type="predicted"/>
<reference evidence="1" key="1">
    <citation type="journal article" date="2023" name="Mol. Ecol. Resour.">
        <title>Chromosome-level genome assembly of a triploid poplar Populus alba 'Berolinensis'.</title>
        <authorList>
            <person name="Chen S."/>
            <person name="Yu Y."/>
            <person name="Wang X."/>
            <person name="Wang S."/>
            <person name="Zhang T."/>
            <person name="Zhou Y."/>
            <person name="He R."/>
            <person name="Meng N."/>
            <person name="Wang Y."/>
            <person name="Liu W."/>
            <person name="Liu Z."/>
            <person name="Liu J."/>
            <person name="Guo Q."/>
            <person name="Huang H."/>
            <person name="Sederoff R.R."/>
            <person name="Wang G."/>
            <person name="Qu G."/>
            <person name="Chen S."/>
        </authorList>
    </citation>
    <scope>NUCLEOTIDE SEQUENCE</scope>
    <source>
        <strain evidence="1">SC-2020</strain>
    </source>
</reference>
<protein>
    <submittedName>
        <fullName evidence="1">Uncharacterized protein</fullName>
    </submittedName>
</protein>
<gene>
    <name evidence="1" type="ORF">NC653_027570</name>
</gene>
<dbReference type="PANTHER" id="PTHR33973">
    <property type="entry name" value="OS07G0153300 PROTEIN"/>
    <property type="match status" value="1"/>
</dbReference>
<dbReference type="AlphaFoldDB" id="A0AAD6Q713"/>
<dbReference type="Proteomes" id="UP001164929">
    <property type="component" value="Chromosome 11"/>
</dbReference>
<organism evidence="1 2">
    <name type="scientific">Populus alba x Populus x berolinensis</name>
    <dbReference type="NCBI Taxonomy" id="444605"/>
    <lineage>
        <taxon>Eukaryota</taxon>
        <taxon>Viridiplantae</taxon>
        <taxon>Streptophyta</taxon>
        <taxon>Embryophyta</taxon>
        <taxon>Tracheophyta</taxon>
        <taxon>Spermatophyta</taxon>
        <taxon>Magnoliopsida</taxon>
        <taxon>eudicotyledons</taxon>
        <taxon>Gunneridae</taxon>
        <taxon>Pentapetalae</taxon>
        <taxon>rosids</taxon>
        <taxon>fabids</taxon>
        <taxon>Malpighiales</taxon>
        <taxon>Salicaceae</taxon>
        <taxon>Saliceae</taxon>
        <taxon>Populus</taxon>
    </lineage>
</organism>
<sequence>MDGSARLLKKCIAEVTNTPWGERVVFIFDPNSDVVAKPLHVSPFMDMLGNWNIKANDPTDSLSVFISVQHPELGDYFVASLKAKRLSSVSDHAMFFWLMPHKVALWIYWHALKLWWKNVHFIQHPRYTNPTYREEAMIRDKKLQCNQALAWDRGNCLQADGHHPGNLADRKRWFKWRDAKRPWC</sequence>
<name>A0AAD6Q713_9ROSI</name>
<comment type="caution">
    <text evidence="1">The sequence shown here is derived from an EMBL/GenBank/DDBJ whole genome shotgun (WGS) entry which is preliminary data.</text>
</comment>
<evidence type="ECO:0000313" key="2">
    <source>
        <dbReference type="Proteomes" id="UP001164929"/>
    </source>
</evidence>
<keyword evidence="2" id="KW-1185">Reference proteome</keyword>
<dbReference type="Pfam" id="PF07103">
    <property type="entry name" value="DUF1365"/>
    <property type="match status" value="1"/>
</dbReference>
<dbReference type="EMBL" id="JAQIZT010000011">
    <property type="protein sequence ID" value="KAJ6979463.1"/>
    <property type="molecule type" value="Genomic_DNA"/>
</dbReference>
<evidence type="ECO:0000313" key="1">
    <source>
        <dbReference type="EMBL" id="KAJ6979463.1"/>
    </source>
</evidence>
<dbReference type="InterPro" id="IPR010775">
    <property type="entry name" value="DUF1365"/>
</dbReference>